<dbReference type="InterPro" id="IPR039425">
    <property type="entry name" value="RNA_pol_sigma-70-like"/>
</dbReference>
<name>A0A067Z1A3_GLUOY</name>
<evidence type="ECO:0000313" key="6">
    <source>
        <dbReference type="EMBL" id="AHK70676.1"/>
    </source>
</evidence>
<dbReference type="PANTHER" id="PTHR43133:SF63">
    <property type="entry name" value="RNA POLYMERASE SIGMA FACTOR FECI-RELATED"/>
    <property type="match status" value="1"/>
</dbReference>
<sequence>MRCQQEWLRLYRRVRSRTRREDADDHLQNALVNYFERPEGSVQHQEAYITRSAINSSLNAIRREQQGYVQAAEGFETLLETPDPAPSQEEIYESGQKLAHFRAGCEQLPDRTRQIFLMNRVEKMKYSHIAKSLAISESSVEKHIAKALVFLSTWMDH</sequence>
<proteinExistence type="inferred from homology"/>
<reference evidence="6 7" key="1">
    <citation type="journal article" date="2015" name="Appl. Microbiol. Biotechnol.">
        <title>The consequence of an additional NADH dehydrogenase paralog on the growth of Gluconobacter oxydans DSM3504.</title>
        <authorList>
            <person name="Kostner D."/>
            <person name="Luchterhand B."/>
            <person name="Junker A."/>
            <person name="Volland S."/>
            <person name="Daniel R."/>
            <person name="Buchs J."/>
            <person name="Liebl W."/>
            <person name="Ehrenreich A."/>
        </authorList>
    </citation>
    <scope>NUCLEOTIDE SEQUENCE [LARGE SCALE GENOMIC DNA]</scope>
    <source>
        <strain evidence="6">DSM 3504</strain>
    </source>
</reference>
<dbReference type="NCBIfam" id="TIGR02937">
    <property type="entry name" value="sigma70-ECF"/>
    <property type="match status" value="1"/>
</dbReference>
<feature type="domain" description="RNA polymerase sigma factor 70 region 4 type 2" evidence="5">
    <location>
        <begin position="106"/>
        <end position="150"/>
    </location>
</feature>
<dbReference type="GO" id="GO:0003677">
    <property type="term" value="F:DNA binding"/>
    <property type="evidence" value="ECO:0007669"/>
    <property type="project" value="InterPro"/>
</dbReference>
<dbReference type="InterPro" id="IPR013324">
    <property type="entry name" value="RNA_pol_sigma_r3/r4-like"/>
</dbReference>
<dbReference type="EMBL" id="CP004373">
    <property type="protein sequence ID" value="AHK70676.1"/>
    <property type="molecule type" value="Genomic_DNA"/>
</dbReference>
<dbReference type="Pfam" id="PF08281">
    <property type="entry name" value="Sigma70_r4_2"/>
    <property type="match status" value="1"/>
</dbReference>
<protein>
    <submittedName>
        <fullName evidence="6">Putative ECF subfamily sigma-70 factor</fullName>
    </submittedName>
</protein>
<evidence type="ECO:0000256" key="4">
    <source>
        <dbReference type="ARBA" id="ARBA00023163"/>
    </source>
</evidence>
<organism evidence="6 7">
    <name type="scientific">Gluconobacter oxydans DSM 3504</name>
    <dbReference type="NCBI Taxonomy" id="1288313"/>
    <lineage>
        <taxon>Bacteria</taxon>
        <taxon>Pseudomonadati</taxon>
        <taxon>Pseudomonadota</taxon>
        <taxon>Alphaproteobacteria</taxon>
        <taxon>Acetobacterales</taxon>
        <taxon>Acetobacteraceae</taxon>
        <taxon>Gluconobacter</taxon>
    </lineage>
</organism>
<dbReference type="GeneID" id="56904993"/>
<dbReference type="KEGG" id="goy:GLS_c07630"/>
<evidence type="ECO:0000256" key="2">
    <source>
        <dbReference type="ARBA" id="ARBA00023015"/>
    </source>
</evidence>
<evidence type="ECO:0000259" key="5">
    <source>
        <dbReference type="Pfam" id="PF08281"/>
    </source>
</evidence>
<keyword evidence="3" id="KW-0731">Sigma factor</keyword>
<dbReference type="AlphaFoldDB" id="A0A067Z1A3"/>
<dbReference type="InterPro" id="IPR036388">
    <property type="entry name" value="WH-like_DNA-bd_sf"/>
</dbReference>
<evidence type="ECO:0000256" key="3">
    <source>
        <dbReference type="ARBA" id="ARBA00023082"/>
    </source>
</evidence>
<dbReference type="RefSeq" id="WP_052327451.1">
    <property type="nucleotide sequence ID" value="NZ_CP004373.1"/>
</dbReference>
<dbReference type="Proteomes" id="UP000031656">
    <property type="component" value="Chromosome"/>
</dbReference>
<dbReference type="InterPro" id="IPR013249">
    <property type="entry name" value="RNA_pol_sigma70_r4_t2"/>
</dbReference>
<keyword evidence="2" id="KW-0805">Transcription regulation</keyword>
<evidence type="ECO:0000256" key="1">
    <source>
        <dbReference type="ARBA" id="ARBA00010641"/>
    </source>
</evidence>
<dbReference type="Gene3D" id="1.10.1740.10">
    <property type="match status" value="1"/>
</dbReference>
<dbReference type="InterPro" id="IPR014284">
    <property type="entry name" value="RNA_pol_sigma-70_dom"/>
</dbReference>
<dbReference type="SUPFAM" id="SSF88659">
    <property type="entry name" value="Sigma3 and sigma4 domains of RNA polymerase sigma factors"/>
    <property type="match status" value="1"/>
</dbReference>
<dbReference type="GO" id="GO:0016987">
    <property type="term" value="F:sigma factor activity"/>
    <property type="evidence" value="ECO:0007669"/>
    <property type="project" value="UniProtKB-KW"/>
</dbReference>
<dbReference type="Gene3D" id="1.10.10.10">
    <property type="entry name" value="Winged helix-like DNA-binding domain superfamily/Winged helix DNA-binding domain"/>
    <property type="match status" value="1"/>
</dbReference>
<comment type="similarity">
    <text evidence="1">Belongs to the sigma-70 factor family. ECF subfamily.</text>
</comment>
<evidence type="ECO:0000313" key="7">
    <source>
        <dbReference type="Proteomes" id="UP000031656"/>
    </source>
</evidence>
<gene>
    <name evidence="6" type="ORF">GLS_c07630</name>
</gene>
<dbReference type="InterPro" id="IPR013325">
    <property type="entry name" value="RNA_pol_sigma_r2"/>
</dbReference>
<dbReference type="SUPFAM" id="SSF88946">
    <property type="entry name" value="Sigma2 domain of RNA polymerase sigma factors"/>
    <property type="match status" value="1"/>
</dbReference>
<accession>A0A067Z1A3</accession>
<dbReference type="PANTHER" id="PTHR43133">
    <property type="entry name" value="RNA POLYMERASE ECF-TYPE SIGMA FACTO"/>
    <property type="match status" value="1"/>
</dbReference>
<keyword evidence="4" id="KW-0804">Transcription</keyword>
<dbReference type="HOGENOM" id="CLU_047691_12_4_5"/>
<dbReference type="GO" id="GO:0006352">
    <property type="term" value="P:DNA-templated transcription initiation"/>
    <property type="evidence" value="ECO:0007669"/>
    <property type="project" value="InterPro"/>
</dbReference>